<dbReference type="InterPro" id="IPR002125">
    <property type="entry name" value="CMP_dCMP_dom"/>
</dbReference>
<dbReference type="PANTHER" id="PTHR11079:SF162">
    <property type="entry name" value="RIBOFLAVIN BIOSYNTHESIS PROTEIN PYRD, CHLOROPLASTIC"/>
    <property type="match status" value="1"/>
</dbReference>
<protein>
    <submittedName>
        <fullName evidence="1">Uncharacterized protein</fullName>
    </submittedName>
</protein>
<organism evidence="1 2">
    <name type="scientific">Pyricularia oryzae</name>
    <name type="common">Rice blast fungus</name>
    <name type="synonym">Magnaporthe oryzae</name>
    <dbReference type="NCBI Taxonomy" id="318829"/>
    <lineage>
        <taxon>Eukaryota</taxon>
        <taxon>Fungi</taxon>
        <taxon>Dikarya</taxon>
        <taxon>Ascomycota</taxon>
        <taxon>Pezizomycotina</taxon>
        <taxon>Sordariomycetes</taxon>
        <taxon>Sordariomycetidae</taxon>
        <taxon>Magnaporthales</taxon>
        <taxon>Pyriculariaceae</taxon>
        <taxon>Pyricularia</taxon>
    </lineage>
</organism>
<sequence>METPASATRHTPGNHEEFMKLAIEEARRSRPDPGKFCVGAVLVNEDTGDVLSRGYYLEYPEDYNGSNGSVHAERVCLIKAAELYGVSETELGAALPPNCAIYTTMEPCNARPSMDKPCVERLLEVKQAVRTVYVGIRMPGTSTDAEEPGRRKLEESGGIRVLYPLPEWETELIKVAKGEE</sequence>
<dbReference type="PANTHER" id="PTHR11079">
    <property type="entry name" value="CYTOSINE DEAMINASE FAMILY MEMBER"/>
    <property type="match status" value="1"/>
</dbReference>
<dbReference type="PROSITE" id="PS51747">
    <property type="entry name" value="CYT_DCMP_DEAMINASES_2"/>
    <property type="match status" value="1"/>
</dbReference>
<reference evidence="1 2" key="1">
    <citation type="journal article" date="2019" name="Mol. Biol. Evol.">
        <title>Blast fungal genomes show frequent chromosomal changes, gene gains and losses, and effector gene turnover.</title>
        <authorList>
            <person name="Gomez Luciano L.B."/>
            <person name="Jason Tsai I."/>
            <person name="Chuma I."/>
            <person name="Tosa Y."/>
            <person name="Chen Y.H."/>
            <person name="Li J.Y."/>
            <person name="Li M.Y."/>
            <person name="Jade Lu M.Y."/>
            <person name="Nakayashiki H."/>
            <person name="Li W.H."/>
        </authorList>
    </citation>
    <scope>NUCLEOTIDE SEQUENCE [LARGE SCALE GENOMIC DNA]</scope>
    <source>
        <strain evidence="1">MZ5-1-6</strain>
    </source>
</reference>
<dbReference type="GO" id="GO:0006139">
    <property type="term" value="P:nucleobase-containing compound metabolic process"/>
    <property type="evidence" value="ECO:0007669"/>
    <property type="project" value="UniProtKB-ARBA"/>
</dbReference>
<dbReference type="InterPro" id="IPR016193">
    <property type="entry name" value="Cytidine_deaminase-like"/>
</dbReference>
<name>A0A4P7NBH2_PYROR</name>
<evidence type="ECO:0000313" key="2">
    <source>
        <dbReference type="Proteomes" id="UP000294847"/>
    </source>
</evidence>
<dbReference type="Proteomes" id="UP000294847">
    <property type="component" value="Chromosome 3"/>
</dbReference>
<dbReference type="EMBL" id="CP034206">
    <property type="protein sequence ID" value="QBZ58771.1"/>
    <property type="molecule type" value="Genomic_DNA"/>
</dbReference>
<dbReference type="Pfam" id="PF18785">
    <property type="entry name" value="Inv-AAD"/>
    <property type="match status" value="1"/>
</dbReference>
<dbReference type="OMA" id="PTKFCVG"/>
<accession>A0A4P7NBH2</accession>
<dbReference type="VEuPathDB" id="FungiDB:M_BR32_EuGene_00077631"/>
<dbReference type="AlphaFoldDB" id="A0A4P7NBH2"/>
<dbReference type="SMR" id="A0A4P7NBH2"/>
<dbReference type="Gene3D" id="3.40.140.10">
    <property type="entry name" value="Cytidine Deaminase, domain 2"/>
    <property type="match status" value="1"/>
</dbReference>
<dbReference type="SUPFAM" id="SSF53927">
    <property type="entry name" value="Cytidine deaminase-like"/>
    <property type="match status" value="1"/>
</dbReference>
<dbReference type="GO" id="GO:0008835">
    <property type="term" value="F:diaminohydroxyphosphoribosylaminopyrimidine deaminase activity"/>
    <property type="evidence" value="ECO:0007669"/>
    <property type="project" value="TreeGrafter"/>
</dbReference>
<evidence type="ECO:0000313" key="1">
    <source>
        <dbReference type="EMBL" id="QBZ58771.1"/>
    </source>
</evidence>
<proteinExistence type="predicted"/>
<gene>
    <name evidence="1" type="ORF">PoMZ_03729</name>
</gene>